<dbReference type="InterPro" id="IPR009061">
    <property type="entry name" value="DNA-bd_dom_put_sf"/>
</dbReference>
<evidence type="ECO:0000313" key="1">
    <source>
        <dbReference type="EMBL" id="MBC8533014.1"/>
    </source>
</evidence>
<gene>
    <name evidence="1" type="ORF">IAG03_03150</name>
</gene>
<dbReference type="PANTHER" id="PTHR40056:SF1">
    <property type="entry name" value="DUF1836 DOMAIN-CONTAINING PROTEIN"/>
    <property type="match status" value="1"/>
</dbReference>
<dbReference type="AlphaFoldDB" id="A0A926HQR6"/>
<accession>A0A926HQR6</accession>
<name>A0A926HQR6_9FIRM</name>
<keyword evidence="2" id="KW-1185">Reference proteome</keyword>
<dbReference type="EMBL" id="JACRSN010000003">
    <property type="protein sequence ID" value="MBC8533014.1"/>
    <property type="molecule type" value="Genomic_DNA"/>
</dbReference>
<dbReference type="Gene3D" id="1.10.1660.10">
    <property type="match status" value="1"/>
</dbReference>
<proteinExistence type="predicted"/>
<comment type="caution">
    <text evidence="1">The sequence shown here is derived from an EMBL/GenBank/DDBJ whole genome shotgun (WGS) entry which is preliminary data.</text>
</comment>
<evidence type="ECO:0000313" key="2">
    <source>
        <dbReference type="Proteomes" id="UP000651482"/>
    </source>
</evidence>
<protein>
    <submittedName>
        <fullName evidence="1">DUF1836 domain-containing protein</fullName>
    </submittedName>
</protein>
<dbReference type="InterPro" id="IPR014975">
    <property type="entry name" value="DUF1836"/>
</dbReference>
<dbReference type="Pfam" id="PF08876">
    <property type="entry name" value="DUF1836"/>
    <property type="match status" value="1"/>
</dbReference>
<organism evidence="1 2">
    <name type="scientific">Yeguia hominis</name>
    <dbReference type="NCBI Taxonomy" id="2763662"/>
    <lineage>
        <taxon>Bacteria</taxon>
        <taxon>Bacillati</taxon>
        <taxon>Bacillota</taxon>
        <taxon>Clostridia</taxon>
        <taxon>Eubacteriales</taxon>
        <taxon>Yeguiaceae</taxon>
        <taxon>Yeguia</taxon>
    </lineage>
</organism>
<sequence>MCENWIPGTQLPAADGTETFSLFRQMIEAAGGLSLSQVCALTGLEGSTIQNWVKRDWVSKPVGKKYGERQVARILIINALRDSLQLEQIAGLLQYVNGSAADQSDDIVAEGRLFNYFSSCIAALQVKDGVSREKVLETVRRVLSDYTGPHPQAKERLANALCVMVEAYLAASIRREAEWMLRELIG</sequence>
<dbReference type="Proteomes" id="UP000651482">
    <property type="component" value="Unassembled WGS sequence"/>
</dbReference>
<reference evidence="1" key="1">
    <citation type="submission" date="2020-08" db="EMBL/GenBank/DDBJ databases">
        <title>Genome public.</title>
        <authorList>
            <person name="Liu C."/>
            <person name="Sun Q."/>
        </authorList>
    </citation>
    <scope>NUCLEOTIDE SEQUENCE</scope>
    <source>
        <strain evidence="1">NSJ-40</strain>
    </source>
</reference>
<dbReference type="SUPFAM" id="SSF46955">
    <property type="entry name" value="Putative DNA-binding domain"/>
    <property type="match status" value="1"/>
</dbReference>
<dbReference type="PANTHER" id="PTHR40056">
    <property type="entry name" value="HYPOTHETICAL CYTOSOLIC PROTEIN"/>
    <property type="match status" value="1"/>
</dbReference>
<dbReference type="RefSeq" id="WP_249318295.1">
    <property type="nucleotide sequence ID" value="NZ_JACRSN010000003.1"/>
</dbReference>